<keyword evidence="1" id="KW-1133">Transmembrane helix</keyword>
<dbReference type="EMBL" id="SLUB01000001">
    <property type="protein sequence ID" value="THE15463.1"/>
    <property type="molecule type" value="Genomic_DNA"/>
</dbReference>
<dbReference type="Proteomes" id="UP000306477">
    <property type="component" value="Unassembled WGS sequence"/>
</dbReference>
<dbReference type="AlphaFoldDB" id="A0A4V3V8M4"/>
<dbReference type="RefSeq" id="WP_136377780.1">
    <property type="nucleotide sequence ID" value="NZ_SLUB01000001.1"/>
</dbReference>
<keyword evidence="1" id="KW-0812">Transmembrane</keyword>
<feature type="transmembrane region" description="Helical" evidence="1">
    <location>
        <begin position="6"/>
        <end position="22"/>
    </location>
</feature>
<evidence type="ECO:0000256" key="1">
    <source>
        <dbReference type="SAM" id="Phobius"/>
    </source>
</evidence>
<evidence type="ECO:0000313" key="2">
    <source>
        <dbReference type="EMBL" id="THE15463.1"/>
    </source>
</evidence>
<name>A0A4V3V8M4_9BACI</name>
<comment type="caution">
    <text evidence="2">The sequence shown here is derived from an EMBL/GenBank/DDBJ whole genome shotgun (WGS) entry which is preliminary data.</text>
</comment>
<keyword evidence="1" id="KW-0472">Membrane</keyword>
<dbReference type="STRING" id="1033734.GCA_000285535_03497"/>
<evidence type="ECO:0000313" key="3">
    <source>
        <dbReference type="Proteomes" id="UP000306477"/>
    </source>
</evidence>
<keyword evidence="3" id="KW-1185">Reference proteome</keyword>
<organism evidence="2 3">
    <name type="scientific">Bacillus timonensis</name>
    <dbReference type="NCBI Taxonomy" id="1033734"/>
    <lineage>
        <taxon>Bacteria</taxon>
        <taxon>Bacillati</taxon>
        <taxon>Bacillota</taxon>
        <taxon>Bacilli</taxon>
        <taxon>Bacillales</taxon>
        <taxon>Bacillaceae</taxon>
        <taxon>Bacillus</taxon>
    </lineage>
</organism>
<accession>A0A4V3V8M4</accession>
<reference evidence="2 3" key="1">
    <citation type="journal article" date="2019" name="Indoor Air">
        <title>Impacts of indoor surface finishes on bacterial viability.</title>
        <authorList>
            <person name="Hu J."/>
            <person name="Maamar S.B."/>
            <person name="Glawe A.J."/>
            <person name="Gottel N."/>
            <person name="Gilbert J.A."/>
            <person name="Hartmann E.M."/>
        </authorList>
    </citation>
    <scope>NUCLEOTIDE SEQUENCE [LARGE SCALE GENOMIC DNA]</scope>
    <source>
        <strain evidence="2 3">AF060A6</strain>
    </source>
</reference>
<protein>
    <submittedName>
        <fullName evidence="2">Uncharacterized protein</fullName>
    </submittedName>
</protein>
<gene>
    <name evidence="2" type="ORF">E1I69_01005</name>
</gene>
<dbReference type="OrthoDB" id="2880448at2"/>
<proteinExistence type="predicted"/>
<sequence length="119" mass="13555">MEYAFIILLGIAILLLVISFYGKDRIKMMQEEIDQLSLSVVQETYLLKKKMKILEEELLTNDIDYEMGPPQASAMSLSNASILSLYDKGLSYEEIGHKTNLPVEEVRLILEQAKKMGLL</sequence>